<feature type="domain" description="TadE-like" evidence="1">
    <location>
        <begin position="2"/>
        <end position="39"/>
    </location>
</feature>
<reference evidence="2" key="1">
    <citation type="submission" date="2022-05" db="EMBL/GenBank/DDBJ databases">
        <authorList>
            <person name="Tuo L."/>
        </authorList>
    </citation>
    <scope>NUCLEOTIDE SEQUENCE</scope>
    <source>
        <strain evidence="2">BSK12Z-4</strain>
    </source>
</reference>
<name>A0A9X2DAA5_9ACTN</name>
<organism evidence="2 3">
    <name type="scientific">Nocardioides bruguierae</name>
    <dbReference type="NCBI Taxonomy" id="2945102"/>
    <lineage>
        <taxon>Bacteria</taxon>
        <taxon>Bacillati</taxon>
        <taxon>Actinomycetota</taxon>
        <taxon>Actinomycetes</taxon>
        <taxon>Propionibacteriales</taxon>
        <taxon>Nocardioidaceae</taxon>
        <taxon>Nocardioides</taxon>
    </lineage>
</organism>
<accession>A0A9X2DAA5</accession>
<dbReference type="InterPro" id="IPR012495">
    <property type="entry name" value="TadE-like_dom"/>
</dbReference>
<comment type="caution">
    <text evidence="2">The sequence shown here is derived from an EMBL/GenBank/DDBJ whole genome shotgun (WGS) entry which is preliminary data.</text>
</comment>
<dbReference type="RefSeq" id="WP_250828268.1">
    <property type="nucleotide sequence ID" value="NZ_JAMOIL010000026.1"/>
</dbReference>
<protein>
    <submittedName>
        <fullName evidence="2">Pilus assembly protein</fullName>
    </submittedName>
</protein>
<sequence>MELLLMVPVLMALVVLVITAGRVVQSKGDASDAAYSVARAASLSSTWSEAQAVASSTAAEWTAQSGSTCSRLDISLAGSDFVSGGQIRVTASCRASLLAGTAAGQATTRTFVATAVVPIDEHRDLE</sequence>
<evidence type="ECO:0000259" key="1">
    <source>
        <dbReference type="Pfam" id="PF07811"/>
    </source>
</evidence>
<evidence type="ECO:0000313" key="3">
    <source>
        <dbReference type="Proteomes" id="UP001139485"/>
    </source>
</evidence>
<dbReference type="Pfam" id="PF07811">
    <property type="entry name" value="TadE"/>
    <property type="match status" value="1"/>
</dbReference>
<dbReference type="AlphaFoldDB" id="A0A9X2DAA5"/>
<dbReference type="Proteomes" id="UP001139485">
    <property type="component" value="Unassembled WGS sequence"/>
</dbReference>
<proteinExistence type="predicted"/>
<evidence type="ECO:0000313" key="2">
    <source>
        <dbReference type="EMBL" id="MCM0621949.1"/>
    </source>
</evidence>
<gene>
    <name evidence="2" type="ORF">M8330_16785</name>
</gene>
<dbReference type="EMBL" id="JAMOIL010000026">
    <property type="protein sequence ID" value="MCM0621949.1"/>
    <property type="molecule type" value="Genomic_DNA"/>
</dbReference>
<keyword evidence="3" id="KW-1185">Reference proteome</keyword>